<keyword evidence="1" id="KW-1133">Transmembrane helix</keyword>
<gene>
    <name evidence="2" type="ORF">MPRF_27090</name>
</gene>
<protein>
    <submittedName>
        <fullName evidence="2">Membrane protein</fullName>
    </submittedName>
</protein>
<feature type="transmembrane region" description="Helical" evidence="1">
    <location>
        <begin position="25"/>
        <end position="46"/>
    </location>
</feature>
<dbReference type="AlphaFoldDB" id="A0A7I7U360"/>
<accession>A0A7I7U360</accession>
<proteinExistence type="predicted"/>
<evidence type="ECO:0000313" key="3">
    <source>
        <dbReference type="Proteomes" id="UP000466554"/>
    </source>
</evidence>
<sequence>MQNEMIERPTTRYGEKQLPRRTRRWVVVGLFALVIVAGIVIATVAFSRFGTGDVKGEMAGYRLVDPHTVDVTISVTRDDPARPVVCIVRARSKDGDETGRREVLVGPSTEKTVQVTATVKSSRPAVMGDIYGCGIDVPWYLVNP</sequence>
<name>A0A7I7U360_MYCPF</name>
<evidence type="ECO:0000256" key="1">
    <source>
        <dbReference type="SAM" id="Phobius"/>
    </source>
</evidence>
<dbReference type="InterPro" id="IPR025443">
    <property type="entry name" value="DUF4307"/>
</dbReference>
<keyword evidence="1" id="KW-0812">Transmembrane</keyword>
<dbReference type="Pfam" id="PF14155">
    <property type="entry name" value="DUF4307"/>
    <property type="match status" value="1"/>
</dbReference>
<dbReference type="Proteomes" id="UP000466554">
    <property type="component" value="Chromosome"/>
</dbReference>
<keyword evidence="1" id="KW-0472">Membrane</keyword>
<dbReference type="EMBL" id="AP022598">
    <property type="protein sequence ID" value="BBY75810.1"/>
    <property type="molecule type" value="Genomic_DNA"/>
</dbReference>
<organism evidence="2 3">
    <name type="scientific">Mycolicibacterium parafortuitum</name>
    <name type="common">Mycobacterium parafortuitum</name>
    <dbReference type="NCBI Taxonomy" id="39692"/>
    <lineage>
        <taxon>Bacteria</taxon>
        <taxon>Bacillati</taxon>
        <taxon>Actinomycetota</taxon>
        <taxon>Actinomycetes</taxon>
        <taxon>Mycobacteriales</taxon>
        <taxon>Mycobacteriaceae</taxon>
        <taxon>Mycolicibacterium</taxon>
    </lineage>
</organism>
<evidence type="ECO:0000313" key="2">
    <source>
        <dbReference type="EMBL" id="BBY75810.1"/>
    </source>
</evidence>
<reference evidence="2 3" key="1">
    <citation type="journal article" date="2019" name="Emerg. Microbes Infect.">
        <title>Comprehensive subspecies identification of 175 nontuberculous mycobacteria species based on 7547 genomic profiles.</title>
        <authorList>
            <person name="Matsumoto Y."/>
            <person name="Kinjo T."/>
            <person name="Motooka D."/>
            <person name="Nabeya D."/>
            <person name="Jung N."/>
            <person name="Uechi K."/>
            <person name="Horii T."/>
            <person name="Iida T."/>
            <person name="Fujita J."/>
            <person name="Nakamura S."/>
        </authorList>
    </citation>
    <scope>NUCLEOTIDE SEQUENCE [LARGE SCALE GENOMIC DNA]</scope>
    <source>
        <strain evidence="2 3">JCM 6367</strain>
    </source>
</reference>